<evidence type="ECO:0000313" key="4">
    <source>
        <dbReference type="EMBL" id="KAF9405300.1"/>
    </source>
</evidence>
<dbReference type="PANTHER" id="PTHR47272">
    <property type="entry name" value="DDE_TNP_1_7 DOMAIN-CONTAINING PROTEIN"/>
    <property type="match status" value="1"/>
</dbReference>
<evidence type="ECO:0000256" key="1">
    <source>
        <dbReference type="SAM" id="Coils"/>
    </source>
</evidence>
<comment type="caution">
    <text evidence="4">The sequence shown here is derived from an EMBL/GenBank/DDBJ whole genome shotgun (WGS) entry which is preliminary data.</text>
</comment>
<protein>
    <recommendedName>
        <fullName evidence="3">PiggyBac transposable element-derived protein domain-containing protein</fullName>
    </recommendedName>
</protein>
<proteinExistence type="predicted"/>
<dbReference type="EMBL" id="JACKWZ010000764">
    <property type="protein sequence ID" value="KAF9405300.1"/>
    <property type="molecule type" value="Genomic_DNA"/>
</dbReference>
<dbReference type="InterPro" id="IPR029526">
    <property type="entry name" value="PGBD"/>
</dbReference>
<sequence length="809" mass="89252">CLKLTRTQKILALVPVENASSEDENGDSDSEQRFKNSACRRPPRAFGGCWSLVDTSGGKSSRWTGAPWVRTIITSLEPMGVLSDSDSASSHMSVASAVSVNSKRLRKRPRESAISGSESALSDTAVPAPKVGAKKAGRGRPATTGKYAGIGLSRREAAAAMRAAASADKLEEDERQIAALTKRVTEGRVTRLSESSSVVLDLGVEAEELPASDLNQRLADAVAAIRRVSKVSKGLSGCSKKALKEATASIMESAQLLMTRTTAEETTLLRAQNKKLASQMAELRKEHEELKEEMANFRREQLRREVGLPPTTTPQQPQLPSQDAELTRLIRQEMASFNARFSVLEGRILRPPLAGDQANSQVPTYAAQAAAPRASKSAPAAGAAQKAPHAAQPSQAGSAGHKKTTPTAASQRKAKKEAKLAKNAGSTSRPATSESATRPEADSDPPSLDSSYENLNILNSDEDDNVTANVINNENVRLTPTFEEVFPSPSTNNYEAIPTLNSIQSLPTPSVPSLHSPAPATPLTRRKRKQAPKIMANKLKKKKALVDEDLYQLHKTQLDTVLDYFYNFFSPDIITDITQNTNLYSVQKTGKSIQVTEDDIKSFLAIEVLMGIVKMPAYTDYWAKRTRYAPVADIMSLKKYEQIRRHIHFVDNIHDDSSDRYFKIRPVMEKVRLNFLKLEEEALCQTIKKKPCCVYADNYFTSPELIYLLRHQYGIFSLGTIRSNRLRGCQHLLPKDLQMKKKPRGYSAQLVCNKNKLAVVKWSRIIEQPGDLVDIANVRKIQKPKPVTNRPVDSVRFDNLGHFPDIQEK</sequence>
<name>A0A835KXP8_SPOEX</name>
<dbReference type="AlphaFoldDB" id="A0A835KXP8"/>
<feature type="coiled-coil region" evidence="1">
    <location>
        <begin position="266"/>
        <end position="300"/>
    </location>
</feature>
<feature type="domain" description="PiggyBac transposable element-derived protein" evidence="3">
    <location>
        <begin position="563"/>
        <end position="677"/>
    </location>
</feature>
<keyword evidence="5" id="KW-1185">Reference proteome</keyword>
<feature type="domain" description="PiggyBac transposable element-derived protein" evidence="3">
    <location>
        <begin position="683"/>
        <end position="764"/>
    </location>
</feature>
<dbReference type="PANTHER" id="PTHR47272:SF1">
    <property type="entry name" value="PIGGYBAC TRANSPOSABLE ELEMENT-DERIVED PROTEIN 3-LIKE"/>
    <property type="match status" value="1"/>
</dbReference>
<reference evidence="4" key="1">
    <citation type="submission" date="2020-08" db="EMBL/GenBank/DDBJ databases">
        <title>Spodoptera exigua strain:BAW_Kor-Di-RS1 Genome sequencing and assembly.</title>
        <authorList>
            <person name="Kim J."/>
            <person name="Nam H.Y."/>
            <person name="Kwon M."/>
            <person name="Choi J.H."/>
            <person name="Cho S.R."/>
            <person name="Kim G.-H."/>
        </authorList>
    </citation>
    <scope>NUCLEOTIDE SEQUENCE</scope>
    <source>
        <strain evidence="4">BAW_Kor-Di-RS1</strain>
        <tissue evidence="4">Whole-body</tissue>
    </source>
</reference>
<feature type="non-terminal residue" evidence="4">
    <location>
        <position position="809"/>
    </location>
</feature>
<evidence type="ECO:0000313" key="5">
    <source>
        <dbReference type="Proteomes" id="UP000648187"/>
    </source>
</evidence>
<feature type="region of interest" description="Disordered" evidence="2">
    <location>
        <begin position="18"/>
        <end position="39"/>
    </location>
</feature>
<dbReference type="Pfam" id="PF13843">
    <property type="entry name" value="DDE_Tnp_1_7"/>
    <property type="match status" value="2"/>
</dbReference>
<organism evidence="4 5">
    <name type="scientific">Spodoptera exigua</name>
    <name type="common">Beet armyworm</name>
    <name type="synonym">Noctua fulgens</name>
    <dbReference type="NCBI Taxonomy" id="7107"/>
    <lineage>
        <taxon>Eukaryota</taxon>
        <taxon>Metazoa</taxon>
        <taxon>Ecdysozoa</taxon>
        <taxon>Arthropoda</taxon>
        <taxon>Hexapoda</taxon>
        <taxon>Insecta</taxon>
        <taxon>Pterygota</taxon>
        <taxon>Neoptera</taxon>
        <taxon>Endopterygota</taxon>
        <taxon>Lepidoptera</taxon>
        <taxon>Glossata</taxon>
        <taxon>Ditrysia</taxon>
        <taxon>Noctuoidea</taxon>
        <taxon>Noctuidae</taxon>
        <taxon>Amphipyrinae</taxon>
        <taxon>Spodoptera</taxon>
    </lineage>
</organism>
<feature type="region of interest" description="Disordered" evidence="2">
    <location>
        <begin position="355"/>
        <end position="454"/>
    </location>
</feature>
<feature type="region of interest" description="Disordered" evidence="2">
    <location>
        <begin position="101"/>
        <end position="142"/>
    </location>
</feature>
<dbReference type="Proteomes" id="UP000648187">
    <property type="component" value="Unassembled WGS sequence"/>
</dbReference>
<evidence type="ECO:0000256" key="2">
    <source>
        <dbReference type="SAM" id="MobiDB-lite"/>
    </source>
</evidence>
<evidence type="ECO:0000259" key="3">
    <source>
        <dbReference type="Pfam" id="PF13843"/>
    </source>
</evidence>
<feature type="compositionally biased region" description="Low complexity" evidence="2">
    <location>
        <begin position="366"/>
        <end position="396"/>
    </location>
</feature>
<accession>A0A835KXP8</accession>
<feature type="compositionally biased region" description="Polar residues" evidence="2">
    <location>
        <begin position="425"/>
        <end position="436"/>
    </location>
</feature>
<gene>
    <name evidence="4" type="ORF">HW555_013909</name>
</gene>
<feature type="compositionally biased region" description="Acidic residues" evidence="2">
    <location>
        <begin position="20"/>
        <end position="29"/>
    </location>
</feature>
<feature type="region of interest" description="Disordered" evidence="2">
    <location>
        <begin position="508"/>
        <end position="532"/>
    </location>
</feature>
<keyword evidence="1" id="KW-0175">Coiled coil</keyword>